<gene>
    <name evidence="1" type="ORF">XENOCAPTIV_014897</name>
</gene>
<keyword evidence="2" id="KW-1185">Reference proteome</keyword>
<dbReference type="SUPFAM" id="SSF52540">
    <property type="entry name" value="P-loop containing nucleoside triphosphate hydrolases"/>
    <property type="match status" value="1"/>
</dbReference>
<sequence>MDPCSRHQVWSLLKSRQVGRVIVLSTHYMDEADILADRKAVISQGHLKCVGSSLYLKIKCGVGYHLRMSISEGCDAEKVASLMKQYVPKAKLSQQNKAELTFTLPFESMNTFPGLFSELDCQTQLGIINYGVSMTTLEDVFLRLESEAEVDQADYSVFNQEQAQDECDNASLDDTDQRLLTFSDSKSDVVSGHTLWRQQFSAVAWLHMLNMRREWKAFVYT</sequence>
<dbReference type="PANTHER" id="PTHR19229">
    <property type="entry name" value="ATP-BINDING CASSETTE TRANSPORTER SUBFAMILY A ABCA"/>
    <property type="match status" value="1"/>
</dbReference>
<accession>A0ABV0RU47</accession>
<evidence type="ECO:0000313" key="2">
    <source>
        <dbReference type="Proteomes" id="UP001434883"/>
    </source>
</evidence>
<dbReference type="InterPro" id="IPR026082">
    <property type="entry name" value="ABCA"/>
</dbReference>
<proteinExistence type="predicted"/>
<evidence type="ECO:0000313" key="1">
    <source>
        <dbReference type="EMBL" id="MEQ2211759.1"/>
    </source>
</evidence>
<dbReference type="EMBL" id="JAHRIN010059123">
    <property type="protein sequence ID" value="MEQ2211759.1"/>
    <property type="molecule type" value="Genomic_DNA"/>
</dbReference>
<reference evidence="1 2" key="1">
    <citation type="submission" date="2021-06" db="EMBL/GenBank/DDBJ databases">
        <authorList>
            <person name="Palmer J.M."/>
        </authorList>
    </citation>
    <scope>NUCLEOTIDE SEQUENCE [LARGE SCALE GENOMIC DNA]</scope>
    <source>
        <strain evidence="1 2">XC_2019</strain>
        <tissue evidence="1">Muscle</tissue>
    </source>
</reference>
<organism evidence="1 2">
    <name type="scientific">Xenoophorus captivus</name>
    <dbReference type="NCBI Taxonomy" id="1517983"/>
    <lineage>
        <taxon>Eukaryota</taxon>
        <taxon>Metazoa</taxon>
        <taxon>Chordata</taxon>
        <taxon>Craniata</taxon>
        <taxon>Vertebrata</taxon>
        <taxon>Euteleostomi</taxon>
        <taxon>Actinopterygii</taxon>
        <taxon>Neopterygii</taxon>
        <taxon>Teleostei</taxon>
        <taxon>Neoteleostei</taxon>
        <taxon>Acanthomorphata</taxon>
        <taxon>Ovalentaria</taxon>
        <taxon>Atherinomorphae</taxon>
        <taxon>Cyprinodontiformes</taxon>
        <taxon>Goodeidae</taxon>
        <taxon>Xenoophorus</taxon>
    </lineage>
</organism>
<dbReference type="Gene3D" id="3.40.50.300">
    <property type="entry name" value="P-loop containing nucleotide triphosphate hydrolases"/>
    <property type="match status" value="1"/>
</dbReference>
<dbReference type="PANTHER" id="PTHR19229:SF274">
    <property type="entry name" value="ABC-TYPE ORGANIC ANION TRANSPORTER ABCA8"/>
    <property type="match status" value="1"/>
</dbReference>
<comment type="caution">
    <text evidence="1">The sequence shown here is derived from an EMBL/GenBank/DDBJ whole genome shotgun (WGS) entry which is preliminary data.</text>
</comment>
<dbReference type="InterPro" id="IPR027417">
    <property type="entry name" value="P-loop_NTPase"/>
</dbReference>
<protein>
    <submittedName>
        <fullName evidence="1">Uncharacterized protein</fullName>
    </submittedName>
</protein>
<dbReference type="Proteomes" id="UP001434883">
    <property type="component" value="Unassembled WGS sequence"/>
</dbReference>
<name>A0ABV0RU47_9TELE</name>